<dbReference type="EMBL" id="RAPY01000001">
    <property type="protein sequence ID" value="RKE56448.1"/>
    <property type="molecule type" value="Genomic_DNA"/>
</dbReference>
<keyword evidence="1" id="KW-0472">Membrane</keyword>
<feature type="transmembrane region" description="Helical" evidence="1">
    <location>
        <begin position="12"/>
        <end position="34"/>
    </location>
</feature>
<dbReference type="OrthoDB" id="1454284at2"/>
<evidence type="ECO:0008006" key="4">
    <source>
        <dbReference type="Google" id="ProtNLM"/>
    </source>
</evidence>
<dbReference type="AlphaFoldDB" id="A0A420BIB2"/>
<comment type="caution">
    <text evidence="2">The sequence shown here is derived from an EMBL/GenBank/DDBJ whole genome shotgun (WGS) entry which is preliminary data.</text>
</comment>
<dbReference type="RefSeq" id="WP_147420341.1">
    <property type="nucleotide sequence ID" value="NZ_RAPY01000001.1"/>
</dbReference>
<name>A0A420BIB2_SPHD1</name>
<protein>
    <recommendedName>
        <fullName evidence="4">HEAT repeat protein</fullName>
    </recommendedName>
</protein>
<proteinExistence type="predicted"/>
<dbReference type="InterPro" id="IPR016024">
    <property type="entry name" value="ARM-type_fold"/>
</dbReference>
<keyword evidence="1" id="KW-1133">Transmembrane helix</keyword>
<sequence>MSQHIVLHELILAIIAVLVLVLLLIIAVLGYSFYSYRILHNRHSWRQIIEYKIMETIVGTDKNTERDQEFGKYLKEPSFRALFLDVLVASDRKFSGGAKKAIHSLFYEFKLEDEAWRKLRQRKAYLVAGGIQELAAMNVEAAIPEIKAKLNDDRTAVYQEAQYAMVSFQGYEGLGFLEHLDKPLSDWQQLRLLYSIHHIPELSDVQVYSWLKSTNDAVVIFTLRLIRKFRLMAMYTAVYDLLDHSAISVRVQAIRTMQAIENHTTISQFMTCFDQQPIEVQLEILKSMRVARSRESEDFLKEQLWNHAAVSVKISAAEVLVVLGEDQYLREISQRTDTYDQLIQIIKHALQEKKC</sequence>
<evidence type="ECO:0000313" key="3">
    <source>
        <dbReference type="Proteomes" id="UP000286246"/>
    </source>
</evidence>
<dbReference type="SUPFAM" id="SSF48371">
    <property type="entry name" value="ARM repeat"/>
    <property type="match status" value="1"/>
</dbReference>
<keyword evidence="1" id="KW-0812">Transmembrane</keyword>
<keyword evidence="3" id="KW-1185">Reference proteome</keyword>
<gene>
    <name evidence="2" type="ORF">DFQ12_1312</name>
</gene>
<dbReference type="InterPro" id="IPR011989">
    <property type="entry name" value="ARM-like"/>
</dbReference>
<accession>A0A420BIB2</accession>
<dbReference type="Proteomes" id="UP000286246">
    <property type="component" value="Unassembled WGS sequence"/>
</dbReference>
<organism evidence="2 3">
    <name type="scientific">Sphingobacterium detergens</name>
    <dbReference type="NCBI Taxonomy" id="1145106"/>
    <lineage>
        <taxon>Bacteria</taxon>
        <taxon>Pseudomonadati</taxon>
        <taxon>Bacteroidota</taxon>
        <taxon>Sphingobacteriia</taxon>
        <taxon>Sphingobacteriales</taxon>
        <taxon>Sphingobacteriaceae</taxon>
        <taxon>Sphingobacterium</taxon>
    </lineage>
</organism>
<dbReference type="Gene3D" id="1.25.10.10">
    <property type="entry name" value="Leucine-rich Repeat Variant"/>
    <property type="match status" value="1"/>
</dbReference>
<reference evidence="2 3" key="1">
    <citation type="submission" date="2018-09" db="EMBL/GenBank/DDBJ databases">
        <title>Genomic Encyclopedia of Type Strains, Phase III (KMG-III): the genomes of soil and plant-associated and newly described type strains.</title>
        <authorList>
            <person name="Whitman W."/>
        </authorList>
    </citation>
    <scope>NUCLEOTIDE SEQUENCE [LARGE SCALE GENOMIC DNA]</scope>
    <source>
        <strain evidence="2 3">CECT 7938</strain>
    </source>
</reference>
<evidence type="ECO:0000256" key="1">
    <source>
        <dbReference type="SAM" id="Phobius"/>
    </source>
</evidence>
<evidence type="ECO:0000313" key="2">
    <source>
        <dbReference type="EMBL" id="RKE56448.1"/>
    </source>
</evidence>